<evidence type="ECO:0000313" key="2">
    <source>
        <dbReference type="Proteomes" id="UP000054937"/>
    </source>
</evidence>
<proteinExistence type="predicted"/>
<gene>
    <name evidence="1" type="ORF">PPERSA_04571</name>
</gene>
<accession>A0A0V0QEF1</accession>
<organism evidence="1 2">
    <name type="scientific">Pseudocohnilembus persalinus</name>
    <name type="common">Ciliate</name>
    <dbReference type="NCBI Taxonomy" id="266149"/>
    <lineage>
        <taxon>Eukaryota</taxon>
        <taxon>Sar</taxon>
        <taxon>Alveolata</taxon>
        <taxon>Ciliophora</taxon>
        <taxon>Intramacronucleata</taxon>
        <taxon>Oligohymenophorea</taxon>
        <taxon>Scuticociliatia</taxon>
        <taxon>Philasterida</taxon>
        <taxon>Pseudocohnilembidae</taxon>
        <taxon>Pseudocohnilembus</taxon>
    </lineage>
</organism>
<reference evidence="1 2" key="1">
    <citation type="journal article" date="2015" name="Sci. Rep.">
        <title>Genome of the facultative scuticociliatosis pathogen Pseudocohnilembus persalinus provides insight into its virulence through horizontal gene transfer.</title>
        <authorList>
            <person name="Xiong J."/>
            <person name="Wang G."/>
            <person name="Cheng J."/>
            <person name="Tian M."/>
            <person name="Pan X."/>
            <person name="Warren A."/>
            <person name="Jiang C."/>
            <person name="Yuan D."/>
            <person name="Miao W."/>
        </authorList>
    </citation>
    <scope>NUCLEOTIDE SEQUENCE [LARGE SCALE GENOMIC DNA]</scope>
    <source>
        <strain evidence="1">36N120E</strain>
    </source>
</reference>
<name>A0A0V0QEF1_PSEPJ</name>
<sequence>MFLINFKYFFSISFDRVIFFIQLMCKSILVFFQLFNKSNIRVNSRSRNLNKMEGLIISHFLIPHNICNNSGGRPRHALETVHQNISSFKILMYKLVNFLEIRRHIISREIVCFYYQMVINQFLRINQMGAAGDGKDCSYFVFLYDFF</sequence>
<keyword evidence="2" id="KW-1185">Reference proteome</keyword>
<dbReference type="AlphaFoldDB" id="A0A0V0QEF1"/>
<dbReference type="InParanoid" id="A0A0V0QEF1"/>
<evidence type="ECO:0000313" key="1">
    <source>
        <dbReference type="EMBL" id="KRX00550.1"/>
    </source>
</evidence>
<protein>
    <submittedName>
        <fullName evidence="1">Uncharacterized protein</fullName>
    </submittedName>
</protein>
<dbReference type="EMBL" id="LDAU01000185">
    <property type="protein sequence ID" value="KRX00550.1"/>
    <property type="molecule type" value="Genomic_DNA"/>
</dbReference>
<dbReference type="Proteomes" id="UP000054937">
    <property type="component" value="Unassembled WGS sequence"/>
</dbReference>
<comment type="caution">
    <text evidence="1">The sequence shown here is derived from an EMBL/GenBank/DDBJ whole genome shotgun (WGS) entry which is preliminary data.</text>
</comment>